<dbReference type="CDD" id="cd05117">
    <property type="entry name" value="STKc_CAMK"/>
    <property type="match status" value="1"/>
</dbReference>
<feature type="binding site" evidence="6">
    <location>
        <position position="318"/>
    </location>
    <ligand>
        <name>ATP</name>
        <dbReference type="ChEBI" id="CHEBI:30616"/>
    </ligand>
</feature>
<feature type="domain" description="Protein kinase" evidence="8">
    <location>
        <begin position="285"/>
        <end position="598"/>
    </location>
</feature>
<feature type="region of interest" description="Disordered" evidence="7">
    <location>
        <begin position="628"/>
        <end position="660"/>
    </location>
</feature>
<dbReference type="Pfam" id="PF00069">
    <property type="entry name" value="Pkinase"/>
    <property type="match status" value="1"/>
</dbReference>
<proteinExistence type="predicted"/>
<evidence type="ECO:0000256" key="1">
    <source>
        <dbReference type="ARBA" id="ARBA00022527"/>
    </source>
</evidence>
<dbReference type="InterPro" id="IPR011009">
    <property type="entry name" value="Kinase-like_dom_sf"/>
</dbReference>
<feature type="compositionally biased region" description="Low complexity" evidence="7">
    <location>
        <begin position="465"/>
        <end position="483"/>
    </location>
</feature>
<dbReference type="PROSITE" id="PS00108">
    <property type="entry name" value="PROTEIN_KINASE_ST"/>
    <property type="match status" value="1"/>
</dbReference>
<dbReference type="SMART" id="SM00220">
    <property type="entry name" value="S_TKc"/>
    <property type="match status" value="1"/>
</dbReference>
<evidence type="ECO:0000259" key="8">
    <source>
        <dbReference type="PROSITE" id="PS50011"/>
    </source>
</evidence>
<evidence type="ECO:0000313" key="10">
    <source>
        <dbReference type="EMBL" id="CAE2267215.1"/>
    </source>
</evidence>
<dbReference type="SUPFAM" id="SSF56112">
    <property type="entry name" value="Protein kinase-like (PK-like)"/>
    <property type="match status" value="1"/>
</dbReference>
<feature type="region of interest" description="Disordered" evidence="7">
    <location>
        <begin position="210"/>
        <end position="254"/>
    </location>
</feature>
<keyword evidence="5 6" id="KW-0067">ATP-binding</keyword>
<evidence type="ECO:0000256" key="4">
    <source>
        <dbReference type="ARBA" id="ARBA00022777"/>
    </source>
</evidence>
<feature type="region of interest" description="Disordered" evidence="7">
    <location>
        <begin position="90"/>
        <end position="158"/>
    </location>
</feature>
<sequence>MDHPTQYTNEQICCDQRREDELAAIQKKGEAALIMVGAASPSLPDSSLAAAVALGAQSENTTGSLPNTKFSIPTPVVSCGDARTRILTSNTASVHPIPESEGSFYDVKGANPRTEPTSEDDKDSARREHALPKNKMSTTNTMRSAAMGSAPSSSDAPVISANMPQHIQIRSQTPPLQLELLSRRKQTAARQVHAVSNGIGEKDIQSLVISSPKLTPPPSFTHKSSHKTAERPTISTKNDDDTATPPPQTMRPRLSLSAYRKPDVAVRLTHADPTRSIHDDYDMGAPDSRVLGHGASSTVRLAVRRADGAKVAIKTIAKHDVLFSRRGRCRRRKKTLDESDILAQLSGDPHVVGLLDIYETGDEVQLVLEYCEGGELFDAIHKRRHSWRECRGSGFEEVQAANIIKQLLLALNNMHARSIVHRDVKPENVLLLSEDHDDTRVKLSDFGLARVLQTTPVAEERQPESGHAYSSDSSSSEESGGESPIDTYRRSRAYSRVGSDYYTAPEVMSGSGYGTSVDIYSLGVTLYILLCGFPPRECPNTEDTGSSSEDNDDDYAVDFPGSHWKTISEDAKDLVKRMMDADPIIRISAADGLEHRWIAENCKCSNSTTVDPPTPSLCASGRMCETKTSRSRKRSRTIDNIRAKRSRSNSEERGDVRVPPPAFPFSRSVAISMADLLSRVSSIASDASAAAVDAVDLIDSDDVDKVDERSGSPFGSVLTPLSV</sequence>
<dbReference type="InterPro" id="IPR000719">
    <property type="entry name" value="Prot_kinase_dom"/>
</dbReference>
<keyword evidence="2" id="KW-0808">Transferase</keyword>
<gene>
    <name evidence="9" type="ORF">OAUR00152_LOCUS29636</name>
    <name evidence="10" type="ORF">OAUR00152_LOCUS29637</name>
</gene>
<evidence type="ECO:0000256" key="2">
    <source>
        <dbReference type="ARBA" id="ARBA00022679"/>
    </source>
</evidence>
<feature type="region of interest" description="Disordered" evidence="7">
    <location>
        <begin position="454"/>
        <end position="489"/>
    </location>
</feature>
<dbReference type="AlphaFoldDB" id="A0A6U6HLE0"/>
<dbReference type="InterPro" id="IPR050205">
    <property type="entry name" value="CDPK_Ser/Thr_kinases"/>
</dbReference>
<evidence type="ECO:0000256" key="5">
    <source>
        <dbReference type="ARBA" id="ARBA00022840"/>
    </source>
</evidence>
<organism evidence="10">
    <name type="scientific">Odontella aurita</name>
    <dbReference type="NCBI Taxonomy" id="265563"/>
    <lineage>
        <taxon>Eukaryota</taxon>
        <taxon>Sar</taxon>
        <taxon>Stramenopiles</taxon>
        <taxon>Ochrophyta</taxon>
        <taxon>Bacillariophyta</taxon>
        <taxon>Mediophyceae</taxon>
        <taxon>Biddulphiophycidae</taxon>
        <taxon>Eupodiscales</taxon>
        <taxon>Odontellaceae</taxon>
        <taxon>Odontella</taxon>
    </lineage>
</organism>
<dbReference type="Gene3D" id="1.10.510.10">
    <property type="entry name" value="Transferase(Phosphotransferase) domain 1"/>
    <property type="match status" value="1"/>
</dbReference>
<keyword evidence="3 6" id="KW-0547">Nucleotide-binding</keyword>
<dbReference type="GO" id="GO:0004674">
    <property type="term" value="F:protein serine/threonine kinase activity"/>
    <property type="evidence" value="ECO:0007669"/>
    <property type="project" value="UniProtKB-KW"/>
</dbReference>
<evidence type="ECO:0000256" key="6">
    <source>
        <dbReference type="PROSITE-ProRule" id="PRU10141"/>
    </source>
</evidence>
<evidence type="ECO:0000313" key="9">
    <source>
        <dbReference type="EMBL" id="CAE2267213.1"/>
    </source>
</evidence>
<dbReference type="GO" id="GO:0005524">
    <property type="term" value="F:ATP binding"/>
    <property type="evidence" value="ECO:0007669"/>
    <property type="project" value="UniProtKB-UniRule"/>
</dbReference>
<dbReference type="InterPro" id="IPR017441">
    <property type="entry name" value="Protein_kinase_ATP_BS"/>
</dbReference>
<protein>
    <recommendedName>
        <fullName evidence="8">Protein kinase domain-containing protein</fullName>
    </recommendedName>
</protein>
<dbReference type="EMBL" id="HBKQ01043044">
    <property type="protein sequence ID" value="CAE2267215.1"/>
    <property type="molecule type" value="Transcribed_RNA"/>
</dbReference>
<dbReference type="EMBL" id="HBKQ01043043">
    <property type="protein sequence ID" value="CAE2267213.1"/>
    <property type="molecule type" value="Transcribed_RNA"/>
</dbReference>
<dbReference type="Gene3D" id="3.30.200.20">
    <property type="entry name" value="Phosphorylase Kinase, domain 1"/>
    <property type="match status" value="1"/>
</dbReference>
<reference evidence="10" key="1">
    <citation type="submission" date="2021-01" db="EMBL/GenBank/DDBJ databases">
        <authorList>
            <person name="Corre E."/>
            <person name="Pelletier E."/>
            <person name="Niang G."/>
            <person name="Scheremetjew M."/>
            <person name="Finn R."/>
            <person name="Kale V."/>
            <person name="Holt S."/>
            <person name="Cochrane G."/>
            <person name="Meng A."/>
            <person name="Brown T."/>
            <person name="Cohen L."/>
        </authorList>
    </citation>
    <scope>NUCLEOTIDE SEQUENCE</scope>
    <source>
        <strain evidence="10">Isolate 1302-5</strain>
    </source>
</reference>
<dbReference type="PANTHER" id="PTHR24349">
    <property type="entry name" value="SERINE/THREONINE-PROTEIN KINASE"/>
    <property type="match status" value="1"/>
</dbReference>
<dbReference type="PROSITE" id="PS50011">
    <property type="entry name" value="PROTEIN_KINASE_DOM"/>
    <property type="match status" value="1"/>
</dbReference>
<feature type="region of interest" description="Disordered" evidence="7">
    <location>
        <begin position="704"/>
        <end position="723"/>
    </location>
</feature>
<evidence type="ECO:0000256" key="7">
    <source>
        <dbReference type="SAM" id="MobiDB-lite"/>
    </source>
</evidence>
<dbReference type="InterPro" id="IPR008271">
    <property type="entry name" value="Ser/Thr_kinase_AS"/>
</dbReference>
<name>A0A6U6HLE0_9STRA</name>
<feature type="compositionally biased region" description="Basic and acidic residues" evidence="7">
    <location>
        <begin position="636"/>
        <end position="656"/>
    </location>
</feature>
<evidence type="ECO:0000256" key="3">
    <source>
        <dbReference type="ARBA" id="ARBA00022741"/>
    </source>
</evidence>
<accession>A0A6U6HLE0</accession>
<keyword evidence="1" id="KW-0723">Serine/threonine-protein kinase</keyword>
<keyword evidence="4" id="KW-0418">Kinase</keyword>
<dbReference type="PROSITE" id="PS00107">
    <property type="entry name" value="PROTEIN_KINASE_ATP"/>
    <property type="match status" value="1"/>
</dbReference>